<feature type="domain" description="G-protein coupled receptors family 1 profile" evidence="12">
    <location>
        <begin position="292"/>
        <end position="587"/>
    </location>
</feature>
<dbReference type="Gene3D" id="1.20.1070.10">
    <property type="entry name" value="Rhodopsin 7-helix transmembrane proteins"/>
    <property type="match status" value="1"/>
</dbReference>
<accession>A0ABP0FV27</accession>
<evidence type="ECO:0000256" key="3">
    <source>
        <dbReference type="ARBA" id="ARBA00022692"/>
    </source>
</evidence>
<evidence type="ECO:0000256" key="7">
    <source>
        <dbReference type="ARBA" id="ARBA00023170"/>
    </source>
</evidence>
<evidence type="ECO:0000256" key="11">
    <source>
        <dbReference type="SAM" id="Phobius"/>
    </source>
</evidence>
<proteinExistence type="predicted"/>
<evidence type="ECO:0000313" key="14">
    <source>
        <dbReference type="Proteomes" id="UP001642483"/>
    </source>
</evidence>
<dbReference type="Proteomes" id="UP001642483">
    <property type="component" value="Unassembled WGS sequence"/>
</dbReference>
<dbReference type="PROSITE" id="PS50262">
    <property type="entry name" value="G_PROTEIN_RECEP_F1_2"/>
    <property type="match status" value="1"/>
</dbReference>
<dbReference type="PANTHER" id="PTHR24246">
    <property type="entry name" value="OLFACTORY RECEPTOR AND ADENOSINE RECEPTOR"/>
    <property type="match status" value="1"/>
</dbReference>
<feature type="transmembrane region" description="Helical" evidence="11">
    <location>
        <begin position="416"/>
        <end position="439"/>
    </location>
</feature>
<keyword evidence="8" id="KW-0325">Glycoprotein</keyword>
<evidence type="ECO:0000256" key="1">
    <source>
        <dbReference type="ARBA" id="ARBA00004651"/>
    </source>
</evidence>
<keyword evidence="5" id="KW-0297">G-protein coupled receptor</keyword>
<feature type="region of interest" description="Disordered" evidence="10">
    <location>
        <begin position="653"/>
        <end position="708"/>
    </location>
</feature>
<evidence type="ECO:0000313" key="13">
    <source>
        <dbReference type="EMBL" id="CAK8683005.1"/>
    </source>
</evidence>
<sequence length="708" mass="78629">MLSFFDCLIYPKGKQLKMLCQNNRILLYFFCLFLPTICLANLNANNGTDNTALNDVIEKILVIVPDDVGKVVTNRCRADFKCSWYLLNHYLDSLNDHTNSFDAAGLYTTYAGGNGTARNFFGLETPETSFEGLLMLLSLGQNFDLERFEGGQSDIATTTAATGATTASSTTSYDSTTAFIDHTTVRTISNNYTDFSTYKNTPLEDQPVFPETINQTAIQNTTATAAPTVHETSPFTLDTPGSAPAQQDFDFATCGVFPACTPTPVDIKVFKDQRTIRFLANCDGQLVTLIVAITIILSVVVFFSNLLIIMVTLRTRSMRGFFKLSLAVADMIAGVVVLPSVIYNIFTEINDNLQLYVYLPGLNGIDSNTPAAIICGIAGILSTITAVYSLLLLSIDSFLSITWPVKYRVGDIMSKTRALIAVSIVWVFSLAVAIFPIFATDFIEYRLNYITLQYLPFIKQSTQDSAISGYWLAILYAVFVWGVPFVATWVLTVITLVQSRKMLGEMRLARRHSIRSTNALDKIEQDFHRTVSVVLVLFTLTILPVFVTLVYLVSAPVGVCRSNAVTLAFFITTYVLMCGRFLNVIVYNIFNKQFREAFKKFFDDFFLCITCNDKATRHMSTKSRTSRKIGGTFRSRETITSWKSKLTSRKSTTSVRTTSLPSFKNSGFVGPHSPTSGRISNSSADSQRPRAERMSSCNSVFKSTKETT</sequence>
<feature type="compositionally biased region" description="Polar residues" evidence="10">
    <location>
        <begin position="673"/>
        <end position="686"/>
    </location>
</feature>
<reference evidence="13 14" key="1">
    <citation type="submission" date="2024-02" db="EMBL/GenBank/DDBJ databases">
        <authorList>
            <person name="Daric V."/>
            <person name="Darras S."/>
        </authorList>
    </citation>
    <scope>NUCLEOTIDE SEQUENCE [LARGE SCALE GENOMIC DNA]</scope>
</reference>
<evidence type="ECO:0000256" key="6">
    <source>
        <dbReference type="ARBA" id="ARBA00023136"/>
    </source>
</evidence>
<keyword evidence="14" id="KW-1185">Reference proteome</keyword>
<comment type="caution">
    <text evidence="13">The sequence shown here is derived from an EMBL/GenBank/DDBJ whole genome shotgun (WGS) entry which is preliminary data.</text>
</comment>
<dbReference type="InterPro" id="IPR000276">
    <property type="entry name" value="GPCR_Rhodpsn"/>
</dbReference>
<dbReference type="CDD" id="cd00637">
    <property type="entry name" value="7tm_classA_rhodopsin-like"/>
    <property type="match status" value="1"/>
</dbReference>
<gene>
    <name evidence="13" type="ORF">CVLEPA_LOCUS14123</name>
</gene>
<dbReference type="EMBL" id="CAWYQH010000096">
    <property type="protein sequence ID" value="CAK8683005.1"/>
    <property type="molecule type" value="Genomic_DNA"/>
</dbReference>
<keyword evidence="6 11" id="KW-0472">Membrane</keyword>
<evidence type="ECO:0000256" key="2">
    <source>
        <dbReference type="ARBA" id="ARBA00022475"/>
    </source>
</evidence>
<evidence type="ECO:0000259" key="12">
    <source>
        <dbReference type="PROSITE" id="PS50262"/>
    </source>
</evidence>
<keyword evidence="9" id="KW-0807">Transducer</keyword>
<keyword evidence="4 11" id="KW-1133">Transmembrane helix</keyword>
<dbReference type="InterPro" id="IPR017452">
    <property type="entry name" value="GPCR_Rhodpsn_7TM"/>
</dbReference>
<dbReference type="SUPFAM" id="SSF81321">
    <property type="entry name" value="Family A G protein-coupled receptor-like"/>
    <property type="match status" value="1"/>
</dbReference>
<feature type="transmembrane region" description="Helical" evidence="11">
    <location>
        <begin position="371"/>
        <end position="395"/>
    </location>
</feature>
<dbReference type="PANTHER" id="PTHR24246:SF27">
    <property type="entry name" value="ADENOSINE RECEPTOR, ISOFORM A"/>
    <property type="match status" value="1"/>
</dbReference>
<evidence type="ECO:0000256" key="10">
    <source>
        <dbReference type="SAM" id="MobiDB-lite"/>
    </source>
</evidence>
<evidence type="ECO:0000256" key="9">
    <source>
        <dbReference type="ARBA" id="ARBA00023224"/>
    </source>
</evidence>
<keyword evidence="2" id="KW-1003">Cell membrane</keyword>
<keyword evidence="7" id="KW-0675">Receptor</keyword>
<evidence type="ECO:0000256" key="4">
    <source>
        <dbReference type="ARBA" id="ARBA00022989"/>
    </source>
</evidence>
<feature type="transmembrane region" description="Helical" evidence="11">
    <location>
        <begin position="324"/>
        <end position="346"/>
    </location>
</feature>
<dbReference type="Pfam" id="PF00001">
    <property type="entry name" value="7tm_1"/>
    <property type="match status" value="1"/>
</dbReference>
<protein>
    <recommendedName>
        <fullName evidence="12">G-protein coupled receptors family 1 profile domain-containing protein</fullName>
    </recommendedName>
</protein>
<evidence type="ECO:0000256" key="5">
    <source>
        <dbReference type="ARBA" id="ARBA00023040"/>
    </source>
</evidence>
<comment type="subcellular location">
    <subcellularLocation>
        <location evidence="1">Cell membrane</location>
        <topology evidence="1">Multi-pass membrane protein</topology>
    </subcellularLocation>
</comment>
<feature type="transmembrane region" description="Helical" evidence="11">
    <location>
        <begin position="286"/>
        <end position="312"/>
    </location>
</feature>
<feature type="transmembrane region" description="Helical" evidence="11">
    <location>
        <begin position="565"/>
        <end position="590"/>
    </location>
</feature>
<keyword evidence="3 11" id="KW-0812">Transmembrane</keyword>
<dbReference type="PRINTS" id="PR00237">
    <property type="entry name" value="GPCRRHODOPSN"/>
</dbReference>
<evidence type="ECO:0000256" key="8">
    <source>
        <dbReference type="ARBA" id="ARBA00023180"/>
    </source>
</evidence>
<feature type="transmembrane region" description="Helical" evidence="11">
    <location>
        <begin position="470"/>
        <end position="497"/>
    </location>
</feature>
<organism evidence="13 14">
    <name type="scientific">Clavelina lepadiformis</name>
    <name type="common">Light-bulb sea squirt</name>
    <name type="synonym">Ascidia lepadiformis</name>
    <dbReference type="NCBI Taxonomy" id="159417"/>
    <lineage>
        <taxon>Eukaryota</taxon>
        <taxon>Metazoa</taxon>
        <taxon>Chordata</taxon>
        <taxon>Tunicata</taxon>
        <taxon>Ascidiacea</taxon>
        <taxon>Aplousobranchia</taxon>
        <taxon>Clavelinidae</taxon>
        <taxon>Clavelina</taxon>
    </lineage>
</organism>
<name>A0ABP0FV27_CLALP</name>
<feature type="transmembrane region" description="Helical" evidence="11">
    <location>
        <begin position="531"/>
        <end position="553"/>
    </location>
</feature>